<feature type="transmembrane region" description="Helical" evidence="1">
    <location>
        <begin position="38"/>
        <end position="57"/>
    </location>
</feature>
<dbReference type="KEGG" id="fcy:FRACYDRAFT_248574"/>
<dbReference type="AlphaFoldDB" id="A0A1E7ETP5"/>
<keyword evidence="1" id="KW-0472">Membrane</keyword>
<dbReference type="Proteomes" id="UP000095751">
    <property type="component" value="Unassembled WGS sequence"/>
</dbReference>
<proteinExistence type="predicted"/>
<evidence type="ECO:0000313" key="3">
    <source>
        <dbReference type="Proteomes" id="UP000095751"/>
    </source>
</evidence>
<keyword evidence="1" id="KW-1133">Transmembrane helix</keyword>
<organism evidence="2 3">
    <name type="scientific">Fragilariopsis cylindrus CCMP1102</name>
    <dbReference type="NCBI Taxonomy" id="635003"/>
    <lineage>
        <taxon>Eukaryota</taxon>
        <taxon>Sar</taxon>
        <taxon>Stramenopiles</taxon>
        <taxon>Ochrophyta</taxon>
        <taxon>Bacillariophyta</taxon>
        <taxon>Bacillariophyceae</taxon>
        <taxon>Bacillariophycidae</taxon>
        <taxon>Bacillariales</taxon>
        <taxon>Bacillariaceae</taxon>
        <taxon>Fragilariopsis</taxon>
    </lineage>
</organism>
<dbReference type="EMBL" id="KV784376">
    <property type="protein sequence ID" value="OEU09239.1"/>
    <property type="molecule type" value="Genomic_DNA"/>
</dbReference>
<gene>
    <name evidence="2" type="ORF">FRACYDRAFT_248574</name>
</gene>
<protein>
    <submittedName>
        <fullName evidence="2">Uncharacterized protein</fullName>
    </submittedName>
</protein>
<sequence length="556" mass="63285">MNLAQRRTGHNNPTISPGNAFKYSSSSSIRKVNNRRNVAVVVASLSIIWIGISFLTYQHLPSVSTNTNRKDIHSVVLSNHGCDKLSSTTMTITTKKKNKGHDARRKKSTLSPYRIVHSLTTRFMVGQPNQPILARARYLLFETFCWPTIQYQSALPEDYSWFVLADPGIDQEVIADLRELLSYDKFPEGNAYLILTDEPSWAADGVGVPGVTSYGVSYQEIAQGVRNGKVKLLTGNATRLIQTLEYSIEGKMYDSSIRNNINKSEDYKPLLLIETMLDADDGLNNHGIEWIQDLAISHTQQQQKMIATTNRNEQPSLNSTWWLLCGTDHIEWHNRDIFRLTDSEYQDIGLTSGITGIRHAPQYCASAGFTRVGLTTTRSMTTSKSNNDSRPKSLVFPQVAYSNHALATENFDLCDDKKNITLARCFRRDFSGLPFILKSRSITSDSMDHMDPKREDYRDLPWEGKMDHPLVINETEKIWRILQDDFSINRLMAWETSMYLRENLESIIQENKKSRCALGFPCREVADVTFKKMSLHIKKMNKMNLVDASKKQKATM</sequence>
<dbReference type="OrthoDB" id="41124at2759"/>
<name>A0A1E7ETP5_9STRA</name>
<keyword evidence="1" id="KW-0812">Transmembrane</keyword>
<reference evidence="2 3" key="1">
    <citation type="submission" date="2016-09" db="EMBL/GenBank/DDBJ databases">
        <title>Extensive genetic diversity and differential bi-allelic expression allows diatom success in the polar Southern Ocean.</title>
        <authorList>
            <consortium name="DOE Joint Genome Institute"/>
            <person name="Mock T."/>
            <person name="Otillar R.P."/>
            <person name="Strauss J."/>
            <person name="Dupont C."/>
            <person name="Frickenhaus S."/>
            <person name="Maumus F."/>
            <person name="Mcmullan M."/>
            <person name="Sanges R."/>
            <person name="Schmutz J."/>
            <person name="Toseland A."/>
            <person name="Valas R."/>
            <person name="Veluchamy A."/>
            <person name="Ward B.J."/>
            <person name="Allen A."/>
            <person name="Barry K."/>
            <person name="Falciatore A."/>
            <person name="Ferrante M."/>
            <person name="Fortunato A.E."/>
            <person name="Gloeckner G."/>
            <person name="Gruber A."/>
            <person name="Hipkin R."/>
            <person name="Janech M."/>
            <person name="Kroth P."/>
            <person name="Leese F."/>
            <person name="Lindquist E."/>
            <person name="Lyon B.R."/>
            <person name="Martin J."/>
            <person name="Mayer C."/>
            <person name="Parker M."/>
            <person name="Quesneville H."/>
            <person name="Raymond J."/>
            <person name="Uhlig C."/>
            <person name="Valentin K.U."/>
            <person name="Worden A.Z."/>
            <person name="Armbrust E.V."/>
            <person name="Bowler C."/>
            <person name="Green B."/>
            <person name="Moulton V."/>
            <person name="Van Oosterhout C."/>
            <person name="Grigoriev I."/>
        </authorList>
    </citation>
    <scope>NUCLEOTIDE SEQUENCE [LARGE SCALE GENOMIC DNA]</scope>
    <source>
        <strain evidence="2 3">CCMP1102</strain>
    </source>
</reference>
<evidence type="ECO:0000256" key="1">
    <source>
        <dbReference type="SAM" id="Phobius"/>
    </source>
</evidence>
<dbReference type="InParanoid" id="A0A1E7ETP5"/>
<keyword evidence="3" id="KW-1185">Reference proteome</keyword>
<accession>A0A1E7ETP5</accession>
<evidence type="ECO:0000313" key="2">
    <source>
        <dbReference type="EMBL" id="OEU09239.1"/>
    </source>
</evidence>